<name>A0A2D0KLT9_9GAMM</name>
<dbReference type="AlphaFoldDB" id="A0A2D0KLT9"/>
<evidence type="ECO:0000313" key="3">
    <source>
        <dbReference type="Proteomes" id="UP000222366"/>
    </source>
</evidence>
<sequence length="66" mass="7579">MTLVHYILLTKPISIETPVAKILASILISTYRHFVFQVVSIFILAALTYPSYRIYKHTIIYASGDY</sequence>
<protein>
    <submittedName>
        <fullName evidence="2">Uncharacterized protein</fullName>
    </submittedName>
</protein>
<keyword evidence="1" id="KW-0472">Membrane</keyword>
<proteinExistence type="predicted"/>
<organism evidence="2 3">
    <name type="scientific">Xenorhabdus stockiae</name>
    <dbReference type="NCBI Taxonomy" id="351614"/>
    <lineage>
        <taxon>Bacteria</taxon>
        <taxon>Pseudomonadati</taxon>
        <taxon>Pseudomonadota</taxon>
        <taxon>Gammaproteobacteria</taxon>
        <taxon>Enterobacterales</taxon>
        <taxon>Morganellaceae</taxon>
        <taxon>Xenorhabdus</taxon>
    </lineage>
</organism>
<gene>
    <name evidence="2" type="ORF">Xsto_03105</name>
</gene>
<evidence type="ECO:0000256" key="1">
    <source>
        <dbReference type="SAM" id="Phobius"/>
    </source>
</evidence>
<reference evidence="2 3" key="1">
    <citation type="journal article" date="2017" name="Nat. Microbiol.">
        <title>Natural product diversity associated with the nematode symbionts Photorhabdus and Xenorhabdus.</title>
        <authorList>
            <person name="Tobias N.J."/>
            <person name="Wolff H."/>
            <person name="Djahanschiri B."/>
            <person name="Grundmann F."/>
            <person name="Kronenwerth M."/>
            <person name="Shi Y.M."/>
            <person name="Simonyi S."/>
            <person name="Grun P."/>
            <person name="Shapiro-Ilan D."/>
            <person name="Pidot S.J."/>
            <person name="Stinear T.P."/>
            <person name="Ebersberger I."/>
            <person name="Bode H.B."/>
        </authorList>
    </citation>
    <scope>NUCLEOTIDE SEQUENCE [LARGE SCALE GENOMIC DNA]</scope>
    <source>
        <strain evidence="2 3">DSM 17904</strain>
    </source>
</reference>
<comment type="caution">
    <text evidence="2">The sequence shown here is derived from an EMBL/GenBank/DDBJ whole genome shotgun (WGS) entry which is preliminary data.</text>
</comment>
<evidence type="ECO:0000313" key="2">
    <source>
        <dbReference type="EMBL" id="PHM64348.1"/>
    </source>
</evidence>
<dbReference type="Proteomes" id="UP000222366">
    <property type="component" value="Unassembled WGS sequence"/>
</dbReference>
<feature type="transmembrane region" description="Helical" evidence="1">
    <location>
        <begin position="34"/>
        <end position="52"/>
    </location>
</feature>
<accession>A0A2D0KLT9</accession>
<keyword evidence="1" id="KW-0812">Transmembrane</keyword>
<dbReference type="EMBL" id="NJAJ01000031">
    <property type="protein sequence ID" value="PHM64348.1"/>
    <property type="molecule type" value="Genomic_DNA"/>
</dbReference>
<keyword evidence="1" id="KW-1133">Transmembrane helix</keyword>
<keyword evidence="3" id="KW-1185">Reference proteome</keyword>